<name>A0A2H4P747_9CAUD</name>
<evidence type="ECO:0000313" key="2">
    <source>
        <dbReference type="Proteomes" id="UP000241090"/>
    </source>
</evidence>
<proteinExistence type="predicted"/>
<sequence length="111" mass="12594">MPLPKYPEIHEFDGAEFVRVSDYDLLRVQSGEPVAVVMATGGPHDREDRVLVELQAELPPVGTKLYAGVASSKDLEDMRNLLYKWTQHFGDMRKLSECYSKTEALLSRIKL</sequence>
<reference evidence="1 2" key="1">
    <citation type="submission" date="2017-09" db="EMBL/GenBank/DDBJ databases">
        <authorList>
            <person name="Ehlers B."/>
            <person name="Leendertz F.H."/>
        </authorList>
    </citation>
    <scope>NUCLEOTIDE SEQUENCE [LARGE SCALE GENOMIC DNA]</scope>
</reference>
<gene>
    <name evidence="1" type="ORF">CNR33_00004</name>
</gene>
<organism evidence="1 2">
    <name type="scientific">Pseudomonas phage tabernarius</name>
    <dbReference type="NCBI Taxonomy" id="2048978"/>
    <lineage>
        <taxon>Viruses</taxon>
        <taxon>Duplodnaviria</taxon>
        <taxon>Heunggongvirae</taxon>
        <taxon>Uroviricota</taxon>
        <taxon>Caudoviricetes</taxon>
        <taxon>Lindbergviridae</taxon>
        <taxon>Tabernariusvirus</taxon>
        <taxon>Tabernariusvirus tabernarius</taxon>
    </lineage>
</organism>
<dbReference type="EMBL" id="MG018926">
    <property type="protein sequence ID" value="ATW57850.1"/>
    <property type="molecule type" value="Genomic_DNA"/>
</dbReference>
<keyword evidence="2" id="KW-1185">Reference proteome</keyword>
<dbReference type="Proteomes" id="UP000241090">
    <property type="component" value="Segment"/>
</dbReference>
<protein>
    <submittedName>
        <fullName evidence="1">Uncharacterized protein</fullName>
    </submittedName>
</protein>
<accession>A0A2H4P747</accession>
<evidence type="ECO:0000313" key="1">
    <source>
        <dbReference type="EMBL" id="ATW57850.1"/>
    </source>
</evidence>